<dbReference type="PROSITE" id="PS00018">
    <property type="entry name" value="EF_HAND_1"/>
    <property type="match status" value="3"/>
</dbReference>
<dbReference type="InterPro" id="IPR018247">
    <property type="entry name" value="EF_Hand_1_Ca_BS"/>
</dbReference>
<sequence>MEKFQQYERVFKHFDENGDGKISPLELQRCVGTIGGELSLTEAEEAVQSSDSDGDGFLGLEDFVRFVEGGEQDEKVKDLQDAFKMYAMKGSECITPKSLKKMLSRLGESTSIGKCKQMIAQFDLDGDGVLSFDEFKAMMI</sequence>
<protein>
    <recommendedName>
        <fullName evidence="4">EF-hand domain-containing protein</fullName>
    </recommendedName>
</protein>
<evidence type="ECO:0000256" key="1">
    <source>
        <dbReference type="ARBA" id="ARBA00022723"/>
    </source>
</evidence>
<dbReference type="PANTHER" id="PTHR10891">
    <property type="entry name" value="EF-HAND CALCIUM-BINDING DOMAIN CONTAINING PROTEIN"/>
    <property type="match status" value="1"/>
</dbReference>
<reference evidence="5 6" key="1">
    <citation type="submission" date="2021-09" db="EMBL/GenBank/DDBJ databases">
        <title>Genomic insights and catalytic innovation underlie evolution of tropane alkaloids biosynthesis.</title>
        <authorList>
            <person name="Wang Y.-J."/>
            <person name="Tian T."/>
            <person name="Huang J.-P."/>
            <person name="Huang S.-X."/>
        </authorList>
    </citation>
    <scope>NUCLEOTIDE SEQUENCE [LARGE SCALE GENOMIC DNA]</scope>
    <source>
        <strain evidence="5">KIB-2018</strain>
        <tissue evidence="5">Leaf</tissue>
    </source>
</reference>
<proteinExistence type="predicted"/>
<comment type="caution">
    <text evidence="5">The sequence shown here is derived from an EMBL/GenBank/DDBJ whole genome shotgun (WGS) entry which is preliminary data.</text>
</comment>
<keyword evidence="2" id="KW-0677">Repeat</keyword>
<dbReference type="EMBL" id="JAIWQS010000004">
    <property type="protein sequence ID" value="KAJ8767974.1"/>
    <property type="molecule type" value="Genomic_DNA"/>
</dbReference>
<keyword evidence="1" id="KW-0479">Metal-binding</keyword>
<evidence type="ECO:0000313" key="5">
    <source>
        <dbReference type="EMBL" id="KAJ8767974.1"/>
    </source>
</evidence>
<evidence type="ECO:0000256" key="3">
    <source>
        <dbReference type="ARBA" id="ARBA00022837"/>
    </source>
</evidence>
<feature type="domain" description="EF-hand" evidence="4">
    <location>
        <begin position="110"/>
        <end position="140"/>
    </location>
</feature>
<dbReference type="SMART" id="SM00054">
    <property type="entry name" value="EFh"/>
    <property type="match status" value="4"/>
</dbReference>
<gene>
    <name evidence="5" type="ORF">K2173_020914</name>
</gene>
<dbReference type="Proteomes" id="UP001159364">
    <property type="component" value="Linkage Group LG04"/>
</dbReference>
<keyword evidence="3" id="KW-0106">Calcium</keyword>
<dbReference type="SUPFAM" id="SSF47473">
    <property type="entry name" value="EF-hand"/>
    <property type="match status" value="1"/>
</dbReference>
<feature type="domain" description="EF-hand" evidence="4">
    <location>
        <begin position="74"/>
        <end position="109"/>
    </location>
</feature>
<evidence type="ECO:0000313" key="6">
    <source>
        <dbReference type="Proteomes" id="UP001159364"/>
    </source>
</evidence>
<name>A0AAV8TPG5_9ROSI</name>
<evidence type="ECO:0000259" key="4">
    <source>
        <dbReference type="PROSITE" id="PS50222"/>
    </source>
</evidence>
<evidence type="ECO:0000256" key="2">
    <source>
        <dbReference type="ARBA" id="ARBA00022737"/>
    </source>
</evidence>
<dbReference type="InterPro" id="IPR011992">
    <property type="entry name" value="EF-hand-dom_pair"/>
</dbReference>
<dbReference type="FunFam" id="1.10.238.10:FF:000341">
    <property type="entry name" value="Putative calcium-binding protein CML19"/>
    <property type="match status" value="1"/>
</dbReference>
<dbReference type="Pfam" id="PF13499">
    <property type="entry name" value="EF-hand_7"/>
    <property type="match status" value="2"/>
</dbReference>
<dbReference type="GO" id="GO:0005509">
    <property type="term" value="F:calcium ion binding"/>
    <property type="evidence" value="ECO:0007669"/>
    <property type="project" value="InterPro"/>
</dbReference>
<accession>A0AAV8TPG5</accession>
<dbReference type="PROSITE" id="PS50222">
    <property type="entry name" value="EF_HAND_2"/>
    <property type="match status" value="4"/>
</dbReference>
<dbReference type="CDD" id="cd00051">
    <property type="entry name" value="EFh"/>
    <property type="match status" value="2"/>
</dbReference>
<organism evidence="5 6">
    <name type="scientific">Erythroxylum novogranatense</name>
    <dbReference type="NCBI Taxonomy" id="1862640"/>
    <lineage>
        <taxon>Eukaryota</taxon>
        <taxon>Viridiplantae</taxon>
        <taxon>Streptophyta</taxon>
        <taxon>Embryophyta</taxon>
        <taxon>Tracheophyta</taxon>
        <taxon>Spermatophyta</taxon>
        <taxon>Magnoliopsida</taxon>
        <taxon>eudicotyledons</taxon>
        <taxon>Gunneridae</taxon>
        <taxon>Pentapetalae</taxon>
        <taxon>rosids</taxon>
        <taxon>fabids</taxon>
        <taxon>Malpighiales</taxon>
        <taxon>Erythroxylaceae</taxon>
        <taxon>Erythroxylum</taxon>
    </lineage>
</organism>
<dbReference type="InterPro" id="IPR039647">
    <property type="entry name" value="EF_hand_pair_protein_CML-like"/>
</dbReference>
<keyword evidence="6" id="KW-1185">Reference proteome</keyword>
<dbReference type="Gene3D" id="1.10.238.10">
    <property type="entry name" value="EF-hand"/>
    <property type="match status" value="2"/>
</dbReference>
<feature type="domain" description="EF-hand" evidence="4">
    <location>
        <begin position="2"/>
        <end position="37"/>
    </location>
</feature>
<dbReference type="AlphaFoldDB" id="A0AAV8TPG5"/>
<feature type="domain" description="EF-hand" evidence="4">
    <location>
        <begin position="38"/>
        <end position="73"/>
    </location>
</feature>
<dbReference type="InterPro" id="IPR002048">
    <property type="entry name" value="EF_hand_dom"/>
</dbReference>